<evidence type="ECO:0000313" key="1">
    <source>
        <dbReference type="EMBL" id="VWD00305.1"/>
    </source>
</evidence>
<accession>A0A6P2WUK0</accession>
<reference evidence="1 2" key="1">
    <citation type="submission" date="2019-09" db="EMBL/GenBank/DDBJ databases">
        <authorList>
            <person name="Depoorter E."/>
        </authorList>
    </citation>
    <scope>NUCLEOTIDE SEQUENCE [LARGE SCALE GENOMIC DNA]</scope>
    <source>
        <strain evidence="1">R-71033</strain>
    </source>
</reference>
<proteinExistence type="predicted"/>
<sequence>MSLLKDALHTWNRLKFGNRLHTPTGSHGYHFRELMYAMADCDIGLVKQYIPRELGLAERDCFPFFRVGSNLVAVMVYDNPRQTAVEKSLALAETYVGRKGSPKGNVLVVRYLMALLNGQVDEASHYLQCIANEYRKMTWLVEFHEFLKYFGAFVHGLYNLAHYVLPEAHFALLKTPEHSVFWGDFDRLTKERNFGTGALIKGLNLTDNLSGLRRLLVDLP</sequence>
<dbReference type="EMBL" id="CABVQS010000006">
    <property type="protein sequence ID" value="VWD00305.1"/>
    <property type="molecule type" value="Genomic_DNA"/>
</dbReference>
<name>A0A6P2WUK0_9BURK</name>
<gene>
    <name evidence="1" type="ORF">BCO71033_01740</name>
</gene>
<organism evidence="1 2">
    <name type="scientific">Burkholderia contaminans</name>
    <dbReference type="NCBI Taxonomy" id="488447"/>
    <lineage>
        <taxon>Bacteria</taxon>
        <taxon>Pseudomonadati</taxon>
        <taxon>Pseudomonadota</taxon>
        <taxon>Betaproteobacteria</taxon>
        <taxon>Burkholderiales</taxon>
        <taxon>Burkholderiaceae</taxon>
        <taxon>Burkholderia</taxon>
        <taxon>Burkholderia cepacia complex</taxon>
    </lineage>
</organism>
<dbReference type="AlphaFoldDB" id="A0A6P2WUK0"/>
<protein>
    <submittedName>
        <fullName evidence="1">Uncharacterized protein</fullName>
    </submittedName>
</protein>
<dbReference type="Proteomes" id="UP000494109">
    <property type="component" value="Unassembled WGS sequence"/>
</dbReference>
<evidence type="ECO:0000313" key="2">
    <source>
        <dbReference type="Proteomes" id="UP000494109"/>
    </source>
</evidence>